<sequence>MGPRTAVQPRLKVVEDQPWEVWALDTAEAFEELNFKVLVPHPVENSEDLLWSLVERPYNQTLPDGSRRGPPVATARFWTNMHAPPGRAFAVEGMNRLSPVQEWLPKLYATLGVVGSVDLYCSRVGRRPVNSYGWHTDTVDALIYVLNGTKRVRVAGHFPGSRVTLDKATWMQSMHSCDCGCCSWVHTCILCVGVFLREWSDSMQLGSTKVETFGCKSTHFTAECPTDATPQVRLPNGSRQSSSGMGEGAWHNMPKQNSTNTQVHACSGPSAPGCRKQHIQPPPPWQRFDNPLLRPNVIKGFQASVFAWLRPCPVSCQVISAGSVVYVPGGRFHSLRTSARVTPALDSSHEFPPAPAA</sequence>
<dbReference type="EMBL" id="CAJNDS010002684">
    <property type="protein sequence ID" value="CAE7564298.1"/>
    <property type="molecule type" value="Genomic_DNA"/>
</dbReference>
<keyword evidence="3" id="KW-1185">Reference proteome</keyword>
<proteinExistence type="predicted"/>
<evidence type="ECO:0000313" key="3">
    <source>
        <dbReference type="Proteomes" id="UP000604046"/>
    </source>
</evidence>
<name>A0A812UDL9_9DINO</name>
<protein>
    <recommendedName>
        <fullName evidence="4">JmjC domain-containing protein</fullName>
    </recommendedName>
</protein>
<evidence type="ECO:0000313" key="2">
    <source>
        <dbReference type="EMBL" id="CAE7564298.1"/>
    </source>
</evidence>
<dbReference type="AlphaFoldDB" id="A0A812UDL9"/>
<evidence type="ECO:0000256" key="1">
    <source>
        <dbReference type="SAM" id="MobiDB-lite"/>
    </source>
</evidence>
<reference evidence="2" key="1">
    <citation type="submission" date="2021-02" db="EMBL/GenBank/DDBJ databases">
        <authorList>
            <person name="Dougan E. K."/>
            <person name="Rhodes N."/>
            <person name="Thang M."/>
            <person name="Chan C."/>
        </authorList>
    </citation>
    <scope>NUCLEOTIDE SEQUENCE</scope>
</reference>
<accession>A0A812UDL9</accession>
<organism evidence="2 3">
    <name type="scientific">Symbiodinium natans</name>
    <dbReference type="NCBI Taxonomy" id="878477"/>
    <lineage>
        <taxon>Eukaryota</taxon>
        <taxon>Sar</taxon>
        <taxon>Alveolata</taxon>
        <taxon>Dinophyceae</taxon>
        <taxon>Suessiales</taxon>
        <taxon>Symbiodiniaceae</taxon>
        <taxon>Symbiodinium</taxon>
    </lineage>
</organism>
<feature type="region of interest" description="Disordered" evidence="1">
    <location>
        <begin position="231"/>
        <end position="262"/>
    </location>
</feature>
<dbReference type="Proteomes" id="UP000604046">
    <property type="component" value="Unassembled WGS sequence"/>
</dbReference>
<gene>
    <name evidence="2" type="ORF">SNAT2548_LOCUS31924</name>
</gene>
<evidence type="ECO:0008006" key="4">
    <source>
        <dbReference type="Google" id="ProtNLM"/>
    </source>
</evidence>
<comment type="caution">
    <text evidence="2">The sequence shown here is derived from an EMBL/GenBank/DDBJ whole genome shotgun (WGS) entry which is preliminary data.</text>
</comment>
<dbReference type="OrthoDB" id="412634at2759"/>